<reference evidence="19 20" key="1">
    <citation type="submission" date="2013-03" db="EMBL/GenBank/DDBJ databases">
        <title>The Genome Sequence of Acinetobacter sp. CIP 110321.</title>
        <authorList>
            <consortium name="The Broad Institute Genome Sequencing Platform"/>
            <consortium name="The Broad Institute Genome Sequencing Center for Infectious Disease"/>
            <person name="Cerqueira G."/>
            <person name="Feldgarden M."/>
            <person name="Courvalin P."/>
            <person name="Perichon B."/>
            <person name="Grillot-Courvalin C."/>
            <person name="Clermont D."/>
            <person name="Rocha E."/>
            <person name="Yoon E.-J."/>
            <person name="Nemec A."/>
            <person name="Walker B."/>
            <person name="Young S.K."/>
            <person name="Zeng Q."/>
            <person name="Gargeya S."/>
            <person name="Fitzgerald M."/>
            <person name="Haas B."/>
            <person name="Abouelleil A."/>
            <person name="Alvarado L."/>
            <person name="Arachchi H.M."/>
            <person name="Berlin A.M."/>
            <person name="Chapman S.B."/>
            <person name="Dewar J."/>
            <person name="Goldberg J."/>
            <person name="Griggs A."/>
            <person name="Gujja S."/>
            <person name="Hansen M."/>
            <person name="Howarth C."/>
            <person name="Imamovic A."/>
            <person name="Larimer J."/>
            <person name="McCowan C."/>
            <person name="Murphy C."/>
            <person name="Neiman D."/>
            <person name="Pearson M."/>
            <person name="Priest M."/>
            <person name="Roberts A."/>
            <person name="Saif S."/>
            <person name="Shea T."/>
            <person name="Sisk P."/>
            <person name="Sykes S."/>
            <person name="Wortman J."/>
            <person name="Nusbaum C."/>
            <person name="Birren B."/>
        </authorList>
    </citation>
    <scope>NUCLEOTIDE SEQUENCE [LARGE SCALE GENOMIC DNA]</scope>
    <source>
        <strain evidence="19 20">CIP 110321</strain>
    </source>
</reference>
<dbReference type="Gene3D" id="2.40.170.20">
    <property type="entry name" value="TonB-dependent receptor, beta-barrel domain"/>
    <property type="match status" value="1"/>
</dbReference>
<evidence type="ECO:0000256" key="5">
    <source>
        <dbReference type="ARBA" id="ARBA00022496"/>
    </source>
</evidence>
<evidence type="ECO:0000256" key="6">
    <source>
        <dbReference type="ARBA" id="ARBA00022692"/>
    </source>
</evidence>
<evidence type="ECO:0000313" key="19">
    <source>
        <dbReference type="EMBL" id="EOR08361.1"/>
    </source>
</evidence>
<comment type="subcellular location">
    <subcellularLocation>
        <location evidence="1 14">Cell outer membrane</location>
        <topology evidence="1 14">Multi-pass membrane protein</topology>
    </subcellularLocation>
</comment>
<evidence type="ECO:0000256" key="10">
    <source>
        <dbReference type="ARBA" id="ARBA00023077"/>
    </source>
</evidence>
<dbReference type="InterPro" id="IPR000531">
    <property type="entry name" value="Beta-barrel_TonB"/>
</dbReference>
<dbReference type="PANTHER" id="PTHR32552">
    <property type="entry name" value="FERRICHROME IRON RECEPTOR-RELATED"/>
    <property type="match status" value="1"/>
</dbReference>
<dbReference type="PROSITE" id="PS52016">
    <property type="entry name" value="TONB_DEPENDENT_REC_3"/>
    <property type="match status" value="1"/>
</dbReference>
<dbReference type="SUPFAM" id="SSF56935">
    <property type="entry name" value="Porins"/>
    <property type="match status" value="1"/>
</dbReference>
<evidence type="ECO:0000259" key="18">
    <source>
        <dbReference type="Pfam" id="PF07715"/>
    </source>
</evidence>
<keyword evidence="6 14" id="KW-0812">Transmembrane</keyword>
<evidence type="ECO:0000256" key="15">
    <source>
        <dbReference type="RuleBase" id="RU003357"/>
    </source>
</evidence>
<keyword evidence="9" id="KW-0406">Ion transport</keyword>
<evidence type="ECO:0000256" key="2">
    <source>
        <dbReference type="ARBA" id="ARBA00009810"/>
    </source>
</evidence>
<evidence type="ECO:0000256" key="13">
    <source>
        <dbReference type="ARBA" id="ARBA00023237"/>
    </source>
</evidence>
<dbReference type="NCBIfam" id="TIGR01783">
    <property type="entry name" value="TonB-siderophor"/>
    <property type="match status" value="1"/>
</dbReference>
<feature type="domain" description="TonB-dependent receptor plug" evidence="18">
    <location>
        <begin position="61"/>
        <end position="159"/>
    </location>
</feature>
<dbReference type="GO" id="GO:0009279">
    <property type="term" value="C:cell outer membrane"/>
    <property type="evidence" value="ECO:0007669"/>
    <property type="project" value="UniProtKB-SubCell"/>
</dbReference>
<dbReference type="GO" id="GO:0015344">
    <property type="term" value="F:siderophore uptake transmembrane transporter activity"/>
    <property type="evidence" value="ECO:0007669"/>
    <property type="project" value="TreeGrafter"/>
</dbReference>
<evidence type="ECO:0000256" key="8">
    <source>
        <dbReference type="ARBA" id="ARBA00023004"/>
    </source>
</evidence>
<dbReference type="GO" id="GO:0038023">
    <property type="term" value="F:signaling receptor activity"/>
    <property type="evidence" value="ECO:0007669"/>
    <property type="project" value="InterPro"/>
</dbReference>
<dbReference type="InterPro" id="IPR010105">
    <property type="entry name" value="TonB_sidphr_rcpt"/>
</dbReference>
<dbReference type="AlphaFoldDB" id="R9B7L8"/>
<keyword evidence="10 15" id="KW-0798">TonB box</keyword>
<evidence type="ECO:0000256" key="16">
    <source>
        <dbReference type="SAM" id="SignalP"/>
    </source>
</evidence>
<dbReference type="InterPro" id="IPR012910">
    <property type="entry name" value="Plug_dom"/>
</dbReference>
<dbReference type="GO" id="GO:0015891">
    <property type="term" value="P:siderophore transport"/>
    <property type="evidence" value="ECO:0007669"/>
    <property type="project" value="InterPro"/>
</dbReference>
<keyword evidence="12" id="KW-0675">Receptor</keyword>
<dbReference type="InterPro" id="IPR039426">
    <property type="entry name" value="TonB-dep_rcpt-like"/>
</dbReference>
<evidence type="ECO:0000256" key="3">
    <source>
        <dbReference type="ARBA" id="ARBA00022448"/>
    </source>
</evidence>
<name>R9B7L8_9GAMM</name>
<keyword evidence="3 14" id="KW-0813">Transport</keyword>
<dbReference type="Pfam" id="PF07715">
    <property type="entry name" value="Plug"/>
    <property type="match status" value="1"/>
</dbReference>
<comment type="caution">
    <text evidence="19">The sequence shown here is derived from an EMBL/GenBank/DDBJ whole genome shotgun (WGS) entry which is preliminary data.</text>
</comment>
<keyword evidence="4 14" id="KW-1134">Transmembrane beta strand</keyword>
<protein>
    <submittedName>
        <fullName evidence="19">Iron complex outermembrane recepter protein</fullName>
    </submittedName>
</protein>
<evidence type="ECO:0000256" key="7">
    <source>
        <dbReference type="ARBA" id="ARBA00022729"/>
    </source>
</evidence>
<evidence type="ECO:0000256" key="1">
    <source>
        <dbReference type="ARBA" id="ARBA00004571"/>
    </source>
</evidence>
<gene>
    <name evidence="19" type="ORF">F896_01656</name>
</gene>
<evidence type="ECO:0000256" key="9">
    <source>
        <dbReference type="ARBA" id="ARBA00023065"/>
    </source>
</evidence>
<comment type="similarity">
    <text evidence="2 14 15">Belongs to the TonB-dependent receptor family.</text>
</comment>
<dbReference type="PANTHER" id="PTHR32552:SF68">
    <property type="entry name" value="FERRICHROME OUTER MEMBRANE TRANSPORTER_PHAGE RECEPTOR"/>
    <property type="match status" value="1"/>
</dbReference>
<accession>R9B7L8</accession>
<feature type="signal peptide" evidence="16">
    <location>
        <begin position="1"/>
        <end position="34"/>
    </location>
</feature>
<keyword evidence="11 14" id="KW-0472">Membrane</keyword>
<proteinExistence type="inferred from homology"/>
<evidence type="ECO:0000256" key="14">
    <source>
        <dbReference type="PROSITE-ProRule" id="PRU01360"/>
    </source>
</evidence>
<sequence length="686" mass="76234">MRFLSRLIKIMGRQLKPLVLMMACASMGTTAVFAEDSQTETQTLPTIVIVGSAAKDGGELLKQPLSTSIIGEQQLKDSGADKLDNALFYEAGILAQPYGKDNKSQWFKIRGFDASQTLDGTALAPNGFFVWEPEIYGLERLEIVKGASSFNYGASEPGGNVNLVSKRPKLEPQGEVTYSVGSLDKREIGADYSGVVTDDVRYRLVGLFRQADGQQKGSEMDHYYVAPSFAWDITDRTHFTLLTSFLKKDGVPTSGFLPLYGTVLDTPYGKINPKTNLGEPERDYSKLEQTSIGYELSHEFENGLVASQNFRWGRLDLNQLTTFAWGSDNNRLANRGYSYTNGTSDTYSVDNRLVKDFDFGPVSNKVMLGMDYQHNKIDGVNNGFGFVPQIDMFNPVHTPDFAVTGAPYNLKTEQLGVYVGNQTNINDLIDVNLGVRHDQAESTVDNSKAYDVNHTSYNAGVMYHAPLGISPYLNYSTSFRPSTGKDGQGRFYKPYEGEQYEVGVKYAPDWINGQITLAYFDLTEKNAFVSDASNVQSQAGKRTNKGVELQADLKLTDNLSTQLAYTHNDSKQDLDGGKTIRTPLIPNDQIAAKFSYLFTDMTFLNGLRLGAGVRYVGSTNDEQYYPDYKVKSYTLVDAMASYPLNKQLDVQVNATNLSDKKYVSACSFYCYYGAGRSVDLRVNYKW</sequence>
<dbReference type="HOGENOM" id="CLU_008287_9_0_6"/>
<evidence type="ECO:0000313" key="20">
    <source>
        <dbReference type="Proteomes" id="UP000016203"/>
    </source>
</evidence>
<evidence type="ECO:0000256" key="4">
    <source>
        <dbReference type="ARBA" id="ARBA00022452"/>
    </source>
</evidence>
<dbReference type="EMBL" id="AQFL01000011">
    <property type="protein sequence ID" value="EOR08361.1"/>
    <property type="molecule type" value="Genomic_DNA"/>
</dbReference>
<evidence type="ECO:0000256" key="11">
    <source>
        <dbReference type="ARBA" id="ARBA00023136"/>
    </source>
</evidence>
<feature type="domain" description="TonB-dependent receptor-like beta-barrel" evidence="17">
    <location>
        <begin position="231"/>
        <end position="657"/>
    </location>
</feature>
<organism evidence="19 20">
    <name type="scientific">Acinetobacter genomosp. 15BJ</name>
    <dbReference type="NCBI Taxonomy" id="106651"/>
    <lineage>
        <taxon>Bacteria</taxon>
        <taxon>Pseudomonadati</taxon>
        <taxon>Pseudomonadota</taxon>
        <taxon>Gammaproteobacteria</taxon>
        <taxon>Moraxellales</taxon>
        <taxon>Moraxellaceae</taxon>
        <taxon>Acinetobacter</taxon>
    </lineage>
</organism>
<dbReference type="CDD" id="cd01347">
    <property type="entry name" value="ligand_gated_channel"/>
    <property type="match status" value="1"/>
</dbReference>
<dbReference type="Pfam" id="PF00593">
    <property type="entry name" value="TonB_dep_Rec_b-barrel"/>
    <property type="match status" value="1"/>
</dbReference>
<feature type="chain" id="PRO_5004471053" evidence="16">
    <location>
        <begin position="35"/>
        <end position="686"/>
    </location>
</feature>
<keyword evidence="7 16" id="KW-0732">Signal</keyword>
<keyword evidence="5" id="KW-0410">Iron transport</keyword>
<evidence type="ECO:0000256" key="12">
    <source>
        <dbReference type="ARBA" id="ARBA00023170"/>
    </source>
</evidence>
<keyword evidence="13 14" id="KW-0998">Cell outer membrane</keyword>
<dbReference type="InterPro" id="IPR037066">
    <property type="entry name" value="Plug_dom_sf"/>
</dbReference>
<keyword evidence="8" id="KW-0408">Iron</keyword>
<dbReference type="InterPro" id="IPR036942">
    <property type="entry name" value="Beta-barrel_TonB_sf"/>
</dbReference>
<dbReference type="Gene3D" id="2.170.130.10">
    <property type="entry name" value="TonB-dependent receptor, plug domain"/>
    <property type="match status" value="1"/>
</dbReference>
<dbReference type="PATRIC" id="fig|1217699.3.peg.1600"/>
<dbReference type="Proteomes" id="UP000016203">
    <property type="component" value="Unassembled WGS sequence"/>
</dbReference>
<evidence type="ECO:0000259" key="17">
    <source>
        <dbReference type="Pfam" id="PF00593"/>
    </source>
</evidence>